<dbReference type="EMBL" id="PYIX02000040">
    <property type="protein sequence ID" value="RFC82189.1"/>
    <property type="molecule type" value="Genomic_DNA"/>
</dbReference>
<reference evidence="5" key="3">
    <citation type="journal article" date="2019" name="Int. J. Syst. Evol. Microbiol.">
        <title>The Global Catalogue of Microorganisms (GCM) 10K type strain sequencing project: providing services to taxonomists for standard genome sequencing and annotation.</title>
        <authorList>
            <consortium name="The Broad Institute Genomics Platform"/>
            <consortium name="The Broad Institute Genome Sequencing Center for Infectious Disease"/>
            <person name="Wu L."/>
            <person name="Ma J."/>
        </authorList>
    </citation>
    <scope>NUCLEOTIDE SEQUENCE [LARGE SCALE GENOMIC DNA]</scope>
    <source>
        <strain evidence="5">KCTC 62575</strain>
    </source>
</reference>
<dbReference type="Proteomes" id="UP001595455">
    <property type="component" value="Unassembled WGS sequence"/>
</dbReference>
<reference evidence="2" key="4">
    <citation type="submission" date="2024-09" db="EMBL/GenBank/DDBJ databases">
        <authorList>
            <person name="Sun Q."/>
            <person name="Mori K."/>
        </authorList>
    </citation>
    <scope>NUCLEOTIDE SEQUENCE</scope>
    <source>
        <strain evidence="2">KCTC 62575</strain>
    </source>
</reference>
<keyword evidence="5" id="KW-1185">Reference proteome</keyword>
<evidence type="ECO:0000313" key="5">
    <source>
        <dbReference type="Proteomes" id="UP001595455"/>
    </source>
</evidence>
<evidence type="ECO:0000256" key="1">
    <source>
        <dbReference type="SAM" id="Coils"/>
    </source>
</evidence>
<dbReference type="SUPFAM" id="SSF56935">
    <property type="entry name" value="Porins"/>
    <property type="match status" value="1"/>
</dbReference>
<accession>A0A371YL27</accession>
<name>A0A371YL27_9GAMM</name>
<dbReference type="EMBL" id="JBHRSF010000062">
    <property type="protein sequence ID" value="MFC2996266.1"/>
    <property type="molecule type" value="Genomic_DNA"/>
</dbReference>
<evidence type="ECO:0000313" key="2">
    <source>
        <dbReference type="EMBL" id="MFC2996266.1"/>
    </source>
</evidence>
<evidence type="ECO:0000313" key="3">
    <source>
        <dbReference type="EMBL" id="RFC82189.1"/>
    </source>
</evidence>
<gene>
    <name evidence="2" type="ORF">ACFODO_13495</name>
    <name evidence="3" type="ORF">C9E89_017710</name>
</gene>
<dbReference type="Proteomes" id="UP000240957">
    <property type="component" value="Unassembled WGS sequence"/>
</dbReference>
<protein>
    <submittedName>
        <fullName evidence="2">DcaP family trimeric outer membrane transporter</fullName>
    </submittedName>
    <submittedName>
        <fullName evidence="3">DcaP-like protein</fullName>
    </submittedName>
</protein>
<proteinExistence type="predicted"/>
<feature type="coiled-coil region" evidence="1">
    <location>
        <begin position="20"/>
        <end position="71"/>
    </location>
</feature>
<dbReference type="Pfam" id="PF19577">
    <property type="entry name" value="DcaP"/>
    <property type="match status" value="1"/>
</dbReference>
<evidence type="ECO:0000313" key="4">
    <source>
        <dbReference type="Proteomes" id="UP000240957"/>
    </source>
</evidence>
<dbReference type="AlphaFoldDB" id="A0A371YL27"/>
<dbReference type="RefSeq" id="WP_107009661.1">
    <property type="nucleotide sequence ID" value="NZ_JBHRSF010000062.1"/>
</dbReference>
<dbReference type="InterPro" id="IPR045748">
    <property type="entry name" value="DcaP"/>
</dbReference>
<keyword evidence="1" id="KW-0175">Coiled coil</keyword>
<comment type="caution">
    <text evidence="3">The sequence shown here is derived from an EMBL/GenBank/DDBJ whole genome shotgun (WGS) entry which is preliminary data.</text>
</comment>
<reference evidence="3 4" key="2">
    <citation type="submission" date="2018-08" db="EMBL/GenBank/DDBJ databases">
        <title>The draft genome of Acinetobacter sichuanensis strain WCHAc060041.</title>
        <authorList>
            <person name="Qin J."/>
            <person name="Feng Y."/>
            <person name="Zong Z."/>
        </authorList>
    </citation>
    <scope>NUCLEOTIDE SEQUENCE [LARGE SCALE GENOMIC DNA]</scope>
    <source>
        <strain evidence="3 4">WCHAc060041</strain>
    </source>
</reference>
<organism evidence="3 4">
    <name type="scientific">Acinetobacter sichuanensis</name>
    <dbReference type="NCBI Taxonomy" id="2136183"/>
    <lineage>
        <taxon>Bacteria</taxon>
        <taxon>Pseudomonadati</taxon>
        <taxon>Pseudomonadota</taxon>
        <taxon>Gammaproteobacteria</taxon>
        <taxon>Moraxellales</taxon>
        <taxon>Moraxellaceae</taxon>
        <taxon>Acinetobacter</taxon>
    </lineage>
</organism>
<sequence length="413" mass="46767">MKYNGLYFCVLLTLISQISKANEDTKYEELKNKLYDIQAEMNEITRKMEINNQQQSKINETEKLIDQAEFKFYGNIRMDAAYDFKGTTRSVGNKTGSVPLSNVNSQKNALNVSVATSRFGVDIIKQTSIGKMSGKLEADFMGGNGDNGDGSVRVRHAYFSLGHWLIGQTTSPFVNLDTTPSLADFTGAMGTGAQRNVQLQYRSVIDDKQNIITALEGGDIENSRVSGGSRLPALTSRYEFRTKENLFQVHAMLHENRVKVDSKQDEKKWAWGIGIGAKHQLDQSNTFILNAYHVVGDNRYMSYSKNNDAFLINNKGDISQSAYNLFQLGYIHKWNDKFRSTFSIAQLKYENDSDFSENNLEQNKKMINVVSNLFWSPTSNIDMGVEYTYGKRTTFSDLYGELSRINLLAKYSF</sequence>
<dbReference type="OrthoDB" id="190887at2"/>
<reference evidence="2" key="1">
    <citation type="journal article" date="2014" name="Int. J. Syst. Evol. Microbiol.">
        <title>Complete genome of a new Firmicutes species belonging to the dominant human colonic microbiota ('Ruminococcus bicirculans') reveals two chromosomes and a selective capacity to utilize plant glucans.</title>
        <authorList>
            <consortium name="NISC Comparative Sequencing Program"/>
            <person name="Wegmann U."/>
            <person name="Louis P."/>
            <person name="Goesmann A."/>
            <person name="Henrissat B."/>
            <person name="Duncan S.H."/>
            <person name="Flint H.J."/>
        </authorList>
    </citation>
    <scope>NUCLEOTIDE SEQUENCE</scope>
    <source>
        <strain evidence="2">KCTC 62575</strain>
    </source>
</reference>